<dbReference type="GO" id="GO:0005634">
    <property type="term" value="C:nucleus"/>
    <property type="evidence" value="ECO:0007669"/>
    <property type="project" value="UniProtKB-SubCell"/>
</dbReference>
<evidence type="ECO:0000259" key="8">
    <source>
        <dbReference type="SMART" id="SM00415"/>
    </source>
</evidence>
<dbReference type="Gene3D" id="1.10.10.10">
    <property type="entry name" value="Winged helix-like DNA-binding domain superfamily/Winged helix DNA-binding domain"/>
    <property type="match status" value="1"/>
</dbReference>
<dbReference type="Proteomes" id="UP000694846">
    <property type="component" value="Unplaced"/>
</dbReference>
<evidence type="ECO:0000256" key="4">
    <source>
        <dbReference type="ARBA" id="ARBA00023125"/>
    </source>
</evidence>
<dbReference type="OrthoDB" id="60033at2759"/>
<name>A0A8B8FCK8_9HEMI</name>
<evidence type="ECO:0000256" key="1">
    <source>
        <dbReference type="ARBA" id="ARBA00004123"/>
    </source>
</evidence>
<keyword evidence="5" id="KW-0804">Transcription</keyword>
<protein>
    <submittedName>
        <fullName evidence="10">Heat shock factor protein isoform X1</fullName>
    </submittedName>
</protein>
<organism evidence="9 10">
    <name type="scientific">Sipha flava</name>
    <name type="common">yellow sugarcane aphid</name>
    <dbReference type="NCBI Taxonomy" id="143950"/>
    <lineage>
        <taxon>Eukaryota</taxon>
        <taxon>Metazoa</taxon>
        <taxon>Ecdysozoa</taxon>
        <taxon>Arthropoda</taxon>
        <taxon>Hexapoda</taxon>
        <taxon>Insecta</taxon>
        <taxon>Pterygota</taxon>
        <taxon>Neoptera</taxon>
        <taxon>Paraneoptera</taxon>
        <taxon>Hemiptera</taxon>
        <taxon>Sternorrhyncha</taxon>
        <taxon>Aphidomorpha</taxon>
        <taxon>Aphidoidea</taxon>
        <taxon>Aphididae</taxon>
        <taxon>Sipha</taxon>
    </lineage>
</organism>
<dbReference type="InterPro" id="IPR036390">
    <property type="entry name" value="WH_DNA-bd_sf"/>
</dbReference>
<dbReference type="SUPFAM" id="SSF46785">
    <property type="entry name" value="Winged helix' DNA-binding domain"/>
    <property type="match status" value="1"/>
</dbReference>
<gene>
    <name evidence="10" type="primary">LOC112682079</name>
</gene>
<dbReference type="FunFam" id="1.10.10.10:FF:000027">
    <property type="entry name" value="Heat shock transcription factor 1"/>
    <property type="match status" value="1"/>
</dbReference>
<dbReference type="GO" id="GO:0003700">
    <property type="term" value="F:DNA-binding transcription factor activity"/>
    <property type="evidence" value="ECO:0007669"/>
    <property type="project" value="InterPro"/>
</dbReference>
<dbReference type="PANTHER" id="PTHR10015">
    <property type="entry name" value="HEAT SHOCK TRANSCRIPTION FACTOR"/>
    <property type="match status" value="1"/>
</dbReference>
<dbReference type="InterPro" id="IPR000232">
    <property type="entry name" value="HSF_DNA-bd"/>
</dbReference>
<keyword evidence="9" id="KW-1185">Reference proteome</keyword>
<evidence type="ECO:0000256" key="6">
    <source>
        <dbReference type="ARBA" id="ARBA00023242"/>
    </source>
</evidence>
<comment type="subcellular location">
    <subcellularLocation>
        <location evidence="1">Nucleus</location>
    </subcellularLocation>
</comment>
<accession>A0A8B8FCK8</accession>
<evidence type="ECO:0000256" key="7">
    <source>
        <dbReference type="RuleBase" id="RU004020"/>
    </source>
</evidence>
<dbReference type="Pfam" id="PF00447">
    <property type="entry name" value="HSF_DNA-bind"/>
    <property type="match status" value="1"/>
</dbReference>
<keyword evidence="6" id="KW-0539">Nucleus</keyword>
<keyword evidence="10" id="KW-0346">Stress response</keyword>
<proteinExistence type="inferred from homology"/>
<evidence type="ECO:0000313" key="9">
    <source>
        <dbReference type="Proteomes" id="UP000694846"/>
    </source>
</evidence>
<reference evidence="10" key="1">
    <citation type="submission" date="2025-08" db="UniProtKB">
        <authorList>
            <consortium name="RefSeq"/>
        </authorList>
    </citation>
    <scope>IDENTIFICATION</scope>
    <source>
        <tissue evidence="10">Whole body</tissue>
    </source>
</reference>
<feature type="domain" description="HSF-type DNA-binding" evidence="8">
    <location>
        <begin position="11"/>
        <end position="112"/>
    </location>
</feature>
<keyword evidence="3" id="KW-0805">Transcription regulation</keyword>
<evidence type="ECO:0000313" key="10">
    <source>
        <dbReference type="RefSeq" id="XP_025408331.1"/>
    </source>
</evidence>
<dbReference type="PRINTS" id="PR00056">
    <property type="entry name" value="HSFDOMAIN"/>
</dbReference>
<comment type="similarity">
    <text evidence="2 7">Belongs to the HSF family.</text>
</comment>
<dbReference type="RefSeq" id="XP_025408331.1">
    <property type="nucleotide sequence ID" value="XM_025552546.1"/>
</dbReference>
<dbReference type="SMART" id="SM00415">
    <property type="entry name" value="HSF"/>
    <property type="match status" value="1"/>
</dbReference>
<dbReference type="InterPro" id="IPR036388">
    <property type="entry name" value="WH-like_DNA-bd_sf"/>
</dbReference>
<dbReference type="AlphaFoldDB" id="A0A8B8FCK8"/>
<keyword evidence="4" id="KW-0238">DNA-binding</keyword>
<evidence type="ECO:0000256" key="2">
    <source>
        <dbReference type="ARBA" id="ARBA00006403"/>
    </source>
</evidence>
<dbReference type="GeneID" id="112682079"/>
<sequence length="601" mass="68205">MPDSNPVNDQRISLFLRKLWAMVNSPETDNVIAWGEDGDSFIINDPVEFCDVLPMYFKHKNFMSFVRQLHLYGFSKRISDADHTSNHGTSCEYAHPYFMKEHPYLLLSIKQKRGEKVQQHIKTDIDSIETISKLLQEVNSVKDKNKMLDSKFVAMKHENECLWRELAVIRQKHMKQQRILNQLIQFLVTLRQPGSNNTLCREVKNNVRYVLPIMHHKPSEKTNSSESFTNPKYKPSTSFGPVIHELDAADILDSNDIDQNHGSILKEDIESEGVVLSPSSVSQMLKSPDDSTVEEVFAPNEIIMNSPFEELIREVSISPTEELLKPNLTTDSSKDQKLKITKQTNYAPKKRTRKDNYPKKKQKFTLVDNGDNLKPINSPLSYIKIEPQEKDLPVISIPDMDIIEPEVCILNNDSLLNNETTSSSDNMQLANPEPRQVLKCAESSFMQPNLSPPPSLLSGIEYNKDLEKDSVVKQIDTIQGDLDNLLKGLNDKYTFDANMFLNFINDDPTNLNLPMTSEEQVLNDAKNGLNVTPDNQIVSCLSPNSYDLNDLMTASADWTIPNTPISFDAINENDVLNTPVNDSLLDSESIFPNSSPNSEKK</sequence>
<dbReference type="GO" id="GO:0043565">
    <property type="term" value="F:sequence-specific DNA binding"/>
    <property type="evidence" value="ECO:0007669"/>
    <property type="project" value="InterPro"/>
</dbReference>
<dbReference type="CTD" id="37068"/>
<dbReference type="PANTHER" id="PTHR10015:SF427">
    <property type="entry name" value="HEAT SHOCK FACTOR PROTEIN"/>
    <property type="match status" value="1"/>
</dbReference>
<evidence type="ECO:0000256" key="5">
    <source>
        <dbReference type="ARBA" id="ARBA00023163"/>
    </source>
</evidence>
<evidence type="ECO:0000256" key="3">
    <source>
        <dbReference type="ARBA" id="ARBA00023015"/>
    </source>
</evidence>